<dbReference type="Proteomes" id="UP001417504">
    <property type="component" value="Unassembled WGS sequence"/>
</dbReference>
<evidence type="ECO:0000313" key="2">
    <source>
        <dbReference type="Proteomes" id="UP001417504"/>
    </source>
</evidence>
<dbReference type="AlphaFoldDB" id="A0AAP0EM24"/>
<accession>A0AAP0EM24</accession>
<dbReference type="EMBL" id="JBBNAE010000010">
    <property type="protein sequence ID" value="KAK9091269.1"/>
    <property type="molecule type" value="Genomic_DNA"/>
</dbReference>
<reference evidence="1 2" key="1">
    <citation type="submission" date="2024-01" db="EMBL/GenBank/DDBJ databases">
        <title>Genome assemblies of Stephania.</title>
        <authorList>
            <person name="Yang L."/>
        </authorList>
    </citation>
    <scope>NUCLEOTIDE SEQUENCE [LARGE SCALE GENOMIC DNA]</scope>
    <source>
        <strain evidence="1">QJT</strain>
        <tissue evidence="1">Leaf</tissue>
    </source>
</reference>
<proteinExistence type="predicted"/>
<name>A0AAP0EM24_9MAGN</name>
<evidence type="ECO:0000313" key="1">
    <source>
        <dbReference type="EMBL" id="KAK9091269.1"/>
    </source>
</evidence>
<comment type="caution">
    <text evidence="1">The sequence shown here is derived from an EMBL/GenBank/DDBJ whole genome shotgun (WGS) entry which is preliminary data.</text>
</comment>
<sequence>MASALTAQGKWKLSNGNRDDLAMLQELNSQRVGAMARALDDQGKGNGEVLDIALALVFEHKETEVNIESKEIKRQG</sequence>
<keyword evidence="2" id="KW-1185">Reference proteome</keyword>
<organism evidence="1 2">
    <name type="scientific">Stephania japonica</name>
    <dbReference type="NCBI Taxonomy" id="461633"/>
    <lineage>
        <taxon>Eukaryota</taxon>
        <taxon>Viridiplantae</taxon>
        <taxon>Streptophyta</taxon>
        <taxon>Embryophyta</taxon>
        <taxon>Tracheophyta</taxon>
        <taxon>Spermatophyta</taxon>
        <taxon>Magnoliopsida</taxon>
        <taxon>Ranunculales</taxon>
        <taxon>Menispermaceae</taxon>
        <taxon>Menispermoideae</taxon>
        <taxon>Cissampelideae</taxon>
        <taxon>Stephania</taxon>
    </lineage>
</organism>
<protein>
    <submittedName>
        <fullName evidence="1">Uncharacterized protein</fullName>
    </submittedName>
</protein>
<gene>
    <name evidence="1" type="ORF">Sjap_024446</name>
</gene>